<evidence type="ECO:0000256" key="3">
    <source>
        <dbReference type="ARBA" id="ARBA00022516"/>
    </source>
</evidence>
<name>A0A059JB67_TRIIM</name>
<feature type="domain" description="Cytidyltransferase-like" evidence="13">
    <location>
        <begin position="174"/>
        <end position="297"/>
    </location>
</feature>
<evidence type="ECO:0000256" key="12">
    <source>
        <dbReference type="SAM" id="MobiDB-lite"/>
    </source>
</evidence>
<evidence type="ECO:0000313" key="15">
    <source>
        <dbReference type="Proteomes" id="UP000024533"/>
    </source>
</evidence>
<dbReference type="CDD" id="cd02174">
    <property type="entry name" value="CCT"/>
    <property type="match status" value="1"/>
</dbReference>
<dbReference type="AlphaFoldDB" id="A0A059JB67"/>
<dbReference type="PANTHER" id="PTHR45780">
    <property type="entry name" value="ETHANOLAMINE-PHOSPHATE CYTIDYLYLTRANSFERASE"/>
    <property type="match status" value="1"/>
</dbReference>
<evidence type="ECO:0000256" key="1">
    <source>
        <dbReference type="ARBA" id="ARBA00005189"/>
    </source>
</evidence>
<gene>
    <name evidence="14" type="ORF">H109_03464</name>
</gene>
<reference evidence="14 15" key="1">
    <citation type="submission" date="2014-02" db="EMBL/GenBank/DDBJ databases">
        <title>The Genome Sequence of Trichophyton interdigitale MR816.</title>
        <authorList>
            <consortium name="The Broad Institute Genomics Platform"/>
            <person name="Cuomo C.A."/>
            <person name="White T.C."/>
            <person name="Graser Y."/>
            <person name="Martinez-Rossi N."/>
            <person name="Heitman J."/>
            <person name="Young S.K."/>
            <person name="Zeng Q."/>
            <person name="Gargeya S."/>
            <person name="Abouelleil A."/>
            <person name="Alvarado L."/>
            <person name="Chapman S.B."/>
            <person name="Gainer-Dewar J."/>
            <person name="Goldberg J."/>
            <person name="Griggs A."/>
            <person name="Gujja S."/>
            <person name="Hansen M."/>
            <person name="Howarth C."/>
            <person name="Imamovic A."/>
            <person name="Larimer J."/>
            <person name="Martinez D."/>
            <person name="Murphy C."/>
            <person name="Pearson M.D."/>
            <person name="Persinoti G."/>
            <person name="Poon T."/>
            <person name="Priest M."/>
            <person name="Roberts A.D."/>
            <person name="Saif S."/>
            <person name="Shea T.D."/>
            <person name="Sykes S.N."/>
            <person name="Wortman J."/>
            <person name="Nusbaum C."/>
            <person name="Birren B."/>
        </authorList>
    </citation>
    <scope>NUCLEOTIDE SEQUENCE [LARGE SCALE GENOMIC DNA]</scope>
    <source>
        <strain evidence="14 15">MR816</strain>
    </source>
</reference>
<comment type="pathway">
    <text evidence="9">Phospholipid metabolism; phosphatidylethanolamine biosynthesis; phosphatidylethanolamine from ethanolamine: step 2/3.</text>
</comment>
<evidence type="ECO:0000256" key="6">
    <source>
        <dbReference type="ARBA" id="ARBA00023098"/>
    </source>
</evidence>
<keyword evidence="15" id="KW-1185">Reference proteome</keyword>
<evidence type="ECO:0000256" key="11">
    <source>
        <dbReference type="ARBA" id="ARBA00031473"/>
    </source>
</evidence>
<dbReference type="OMA" id="FESNNWV"/>
<comment type="pathway">
    <text evidence="1">Lipid metabolism.</text>
</comment>
<evidence type="ECO:0000256" key="10">
    <source>
        <dbReference type="ARBA" id="ARBA00024221"/>
    </source>
</evidence>
<feature type="compositionally biased region" description="Basic and acidic residues" evidence="12">
    <location>
        <begin position="1"/>
        <end position="16"/>
    </location>
</feature>
<evidence type="ECO:0000313" key="14">
    <source>
        <dbReference type="EMBL" id="KDB24677.1"/>
    </source>
</evidence>
<evidence type="ECO:0000256" key="4">
    <source>
        <dbReference type="ARBA" id="ARBA00022679"/>
    </source>
</evidence>
<dbReference type="STRING" id="1215338.A0A059JB67"/>
<evidence type="ECO:0000256" key="5">
    <source>
        <dbReference type="ARBA" id="ARBA00022695"/>
    </source>
</evidence>
<feature type="region of interest" description="Disordered" evidence="12">
    <location>
        <begin position="65"/>
        <end position="91"/>
    </location>
</feature>
<keyword evidence="4" id="KW-0808">Transferase</keyword>
<keyword evidence="7" id="KW-0594">Phospholipid biosynthesis</keyword>
<dbReference type="HOGENOM" id="CLU_031246_0_0_1"/>
<dbReference type="UniPathway" id="UPA00558">
    <property type="reaction ID" value="UER00742"/>
</dbReference>
<comment type="caution">
    <text evidence="14">The sequence shown here is derived from an EMBL/GenBank/DDBJ whole genome shotgun (WGS) entry which is preliminary data.</text>
</comment>
<dbReference type="GO" id="GO:0004306">
    <property type="term" value="F:ethanolamine-phosphate cytidylyltransferase activity"/>
    <property type="evidence" value="ECO:0007669"/>
    <property type="project" value="UniProtKB-EC"/>
</dbReference>
<dbReference type="OrthoDB" id="40021at2759"/>
<protein>
    <recommendedName>
        <fullName evidence="10">ethanolamine-phosphate cytidylyltransferase</fullName>
        <ecNumber evidence="10">2.7.7.14</ecNumber>
    </recommendedName>
    <alternativeName>
        <fullName evidence="11">CTP:phosphoethanolamine cytidylyltransferase</fullName>
    </alternativeName>
</protein>
<dbReference type="GO" id="GO:0006646">
    <property type="term" value="P:phosphatidylethanolamine biosynthetic process"/>
    <property type="evidence" value="ECO:0007669"/>
    <property type="project" value="UniProtKB-UniPathway"/>
</dbReference>
<feature type="region of interest" description="Disordered" evidence="12">
    <location>
        <begin position="1"/>
        <end position="20"/>
    </location>
</feature>
<dbReference type="EC" id="2.7.7.14" evidence="10"/>
<dbReference type="Gene3D" id="3.40.50.620">
    <property type="entry name" value="HUPs"/>
    <property type="match status" value="2"/>
</dbReference>
<dbReference type="InterPro" id="IPR044608">
    <property type="entry name" value="Ect1/PCYT2"/>
</dbReference>
<dbReference type="GO" id="GO:0005737">
    <property type="term" value="C:cytoplasm"/>
    <property type="evidence" value="ECO:0007669"/>
    <property type="project" value="TreeGrafter"/>
</dbReference>
<dbReference type="PANTHER" id="PTHR45780:SF2">
    <property type="entry name" value="ETHANOLAMINE-PHOSPHATE CYTIDYLYLTRANSFERASE"/>
    <property type="match status" value="1"/>
</dbReference>
<comment type="similarity">
    <text evidence="2">Belongs to the cytidylyltransferase family.</text>
</comment>
<dbReference type="InterPro" id="IPR041723">
    <property type="entry name" value="CCT"/>
</dbReference>
<evidence type="ECO:0000256" key="8">
    <source>
        <dbReference type="ARBA" id="ARBA00023264"/>
    </source>
</evidence>
<dbReference type="NCBIfam" id="TIGR00125">
    <property type="entry name" value="cyt_tran_rel"/>
    <property type="match status" value="1"/>
</dbReference>
<dbReference type="Proteomes" id="UP000024533">
    <property type="component" value="Unassembled WGS sequence"/>
</dbReference>
<dbReference type="SUPFAM" id="SSF52374">
    <property type="entry name" value="Nucleotidylyl transferase"/>
    <property type="match status" value="2"/>
</dbReference>
<accession>A0A059JB67</accession>
<feature type="compositionally biased region" description="Basic and acidic residues" evidence="12">
    <location>
        <begin position="70"/>
        <end position="86"/>
    </location>
</feature>
<keyword evidence="8" id="KW-1208">Phospholipid metabolism</keyword>
<keyword evidence="6" id="KW-0443">Lipid metabolism</keyword>
<evidence type="ECO:0000256" key="2">
    <source>
        <dbReference type="ARBA" id="ARBA00010101"/>
    </source>
</evidence>
<evidence type="ECO:0000256" key="9">
    <source>
        <dbReference type="ARBA" id="ARBA00024191"/>
    </source>
</evidence>
<keyword evidence="5" id="KW-0548">Nucleotidyltransferase</keyword>
<evidence type="ECO:0000256" key="7">
    <source>
        <dbReference type="ARBA" id="ARBA00023209"/>
    </source>
</evidence>
<sequence length="593" mass="66174">MLEERGLRQAQDDGRRASGAVGKYAEAGAKVPRLRVTMTYRPDKGRCLVIHRVEVGKVELAPKRARRRNERNETRQAQERTEEIRWRAPPGGSTELGHGVVDGWITRDHLLFSATAVCWCAVCAVVQLCSCAVVQLCSCSVEMAAFERGALPRQGQWPADPQEDVEISKDRIWVDGCFDFSHHGHAGAMLQARRLGKELLVGVHSDEEISDNKGPTVMTLAERIAAVDACRWSTKSIPYAPYVTSLDWISHYGCQYVVHGDDITSDSDGNDCYRFVKEAGRFLVVKRTPGISTTDLVGRMLLCTKTHFIKSLLAYITGKEGSGTPEEMEEAGKSHFQRIRDYATDETGLRPGPEVWHWNGPSTLSSTPATGGAHEQLQQLVEGVKPKPGQKIVYVDGGFDLFSSGHIEFLRCVHSAEEKEGEARGWFHPDQVAQRVKEHGEDYGPAYIVAGVHDDEVINRWKGLNYPIMNIFERGLCVLQCRYINTVVFAAPFTPTEAYLSALPFGMADVVYHGPTTFIPLTFDPYEEPRKLGIFKEIGNHQFQNVNAGEIVQRIMTARAAFEERQRIKMLKSINEAEVKKQEEVAKLSGQGN</sequence>
<keyword evidence="3" id="KW-0444">Lipid biosynthesis</keyword>
<proteinExistence type="inferred from homology"/>
<dbReference type="EMBL" id="AOKY01000245">
    <property type="protein sequence ID" value="KDB24677.1"/>
    <property type="molecule type" value="Genomic_DNA"/>
</dbReference>
<organism evidence="14 15">
    <name type="scientific">Trichophyton interdigitale (strain MR816)</name>
    <dbReference type="NCBI Taxonomy" id="1215338"/>
    <lineage>
        <taxon>Eukaryota</taxon>
        <taxon>Fungi</taxon>
        <taxon>Dikarya</taxon>
        <taxon>Ascomycota</taxon>
        <taxon>Pezizomycotina</taxon>
        <taxon>Eurotiomycetes</taxon>
        <taxon>Eurotiomycetidae</taxon>
        <taxon>Onygenales</taxon>
        <taxon>Arthrodermataceae</taxon>
        <taxon>Trichophyton</taxon>
    </lineage>
</organism>
<dbReference type="Pfam" id="PF01467">
    <property type="entry name" value="CTP_transf_like"/>
    <property type="match status" value="1"/>
</dbReference>
<evidence type="ECO:0000259" key="13">
    <source>
        <dbReference type="Pfam" id="PF01467"/>
    </source>
</evidence>
<dbReference type="InterPro" id="IPR004821">
    <property type="entry name" value="Cyt_trans-like"/>
</dbReference>
<dbReference type="InterPro" id="IPR014729">
    <property type="entry name" value="Rossmann-like_a/b/a_fold"/>
</dbReference>